<dbReference type="AlphaFoldDB" id="A0A815UDK9"/>
<evidence type="ECO:0000313" key="1">
    <source>
        <dbReference type="EMBL" id="CAF1514775.1"/>
    </source>
</evidence>
<evidence type="ECO:0000313" key="2">
    <source>
        <dbReference type="Proteomes" id="UP000663864"/>
    </source>
</evidence>
<organism evidence="1 2">
    <name type="scientific">Rotaria sordida</name>
    <dbReference type="NCBI Taxonomy" id="392033"/>
    <lineage>
        <taxon>Eukaryota</taxon>
        <taxon>Metazoa</taxon>
        <taxon>Spiralia</taxon>
        <taxon>Gnathifera</taxon>
        <taxon>Rotifera</taxon>
        <taxon>Eurotatoria</taxon>
        <taxon>Bdelloidea</taxon>
        <taxon>Philodinida</taxon>
        <taxon>Philodinidae</taxon>
        <taxon>Rotaria</taxon>
    </lineage>
</organism>
<gene>
    <name evidence="1" type="ORF">ZHD862_LOCUS38090</name>
</gene>
<evidence type="ECO:0008006" key="3">
    <source>
        <dbReference type="Google" id="ProtNLM"/>
    </source>
</evidence>
<protein>
    <recommendedName>
        <fullName evidence="3">Reverse transcriptase domain-containing protein</fullName>
    </recommendedName>
</protein>
<dbReference type="Proteomes" id="UP000663864">
    <property type="component" value="Unassembled WGS sequence"/>
</dbReference>
<comment type="caution">
    <text evidence="1">The sequence shown here is derived from an EMBL/GenBank/DDBJ whole genome shotgun (WGS) entry which is preliminary data.</text>
</comment>
<feature type="non-terminal residue" evidence="1">
    <location>
        <position position="1"/>
    </location>
</feature>
<name>A0A815UDK9_9BILA</name>
<reference evidence="1" key="1">
    <citation type="submission" date="2021-02" db="EMBL/GenBank/DDBJ databases">
        <authorList>
            <person name="Nowell W R."/>
        </authorList>
    </citation>
    <scope>NUCLEOTIDE SEQUENCE</scope>
</reference>
<proteinExistence type="predicted"/>
<dbReference type="EMBL" id="CAJNOT010008073">
    <property type="protein sequence ID" value="CAF1514775.1"/>
    <property type="molecule type" value="Genomic_DNA"/>
</dbReference>
<accession>A0A815UDK9</accession>
<sequence length="48" mass="5401">MHIGLPQGTHSVHLFADDLGILITPPIMKKLTPMIQYLEKEGTRICDQ</sequence>